<proteinExistence type="predicted"/>
<reference evidence="1" key="1">
    <citation type="journal article" date="2023" name="Science">
        <title>Elucidation of the pathway for biosynthesis of saponin adjuvants from the soapbark tree.</title>
        <authorList>
            <person name="Reed J."/>
            <person name="Orme A."/>
            <person name="El-Demerdash A."/>
            <person name="Owen C."/>
            <person name="Martin L.B.B."/>
            <person name="Misra R.C."/>
            <person name="Kikuchi S."/>
            <person name="Rejzek M."/>
            <person name="Martin A.C."/>
            <person name="Harkess A."/>
            <person name="Leebens-Mack J."/>
            <person name="Louveau T."/>
            <person name="Stephenson M.J."/>
            <person name="Osbourn A."/>
        </authorList>
    </citation>
    <scope>NUCLEOTIDE SEQUENCE</scope>
    <source>
        <strain evidence="1">S10</strain>
    </source>
</reference>
<accession>A0AAD7LXG9</accession>
<dbReference type="Proteomes" id="UP001163823">
    <property type="component" value="Chromosome 6"/>
</dbReference>
<gene>
    <name evidence="1" type="ORF">O6P43_014607</name>
</gene>
<protein>
    <submittedName>
        <fullName evidence="1">Uncharacterized protein</fullName>
    </submittedName>
</protein>
<keyword evidence="2" id="KW-1185">Reference proteome</keyword>
<name>A0AAD7LXG9_QUISA</name>
<sequence length="90" mass="10272">MVTSSTAGLLRQFTSVCARRHKSPTAARWLTSAATSEWKSLKEEHGLMRKIDTCLNVFLYMHREGKYKSENGFKAGYLAYLEKLMAEKLP</sequence>
<dbReference type="KEGG" id="qsa:O6P43_014607"/>
<comment type="caution">
    <text evidence="1">The sequence shown here is derived from an EMBL/GenBank/DDBJ whole genome shotgun (WGS) entry which is preliminary data.</text>
</comment>
<evidence type="ECO:0000313" key="2">
    <source>
        <dbReference type="Proteomes" id="UP001163823"/>
    </source>
</evidence>
<evidence type="ECO:0000313" key="1">
    <source>
        <dbReference type="EMBL" id="KAJ7964870.1"/>
    </source>
</evidence>
<dbReference type="EMBL" id="JARAOO010000006">
    <property type="protein sequence ID" value="KAJ7964870.1"/>
    <property type="molecule type" value="Genomic_DNA"/>
</dbReference>
<organism evidence="1 2">
    <name type="scientific">Quillaja saponaria</name>
    <name type="common">Soap bark tree</name>
    <dbReference type="NCBI Taxonomy" id="32244"/>
    <lineage>
        <taxon>Eukaryota</taxon>
        <taxon>Viridiplantae</taxon>
        <taxon>Streptophyta</taxon>
        <taxon>Embryophyta</taxon>
        <taxon>Tracheophyta</taxon>
        <taxon>Spermatophyta</taxon>
        <taxon>Magnoliopsida</taxon>
        <taxon>eudicotyledons</taxon>
        <taxon>Gunneridae</taxon>
        <taxon>Pentapetalae</taxon>
        <taxon>rosids</taxon>
        <taxon>fabids</taxon>
        <taxon>Fabales</taxon>
        <taxon>Quillajaceae</taxon>
        <taxon>Quillaja</taxon>
    </lineage>
</organism>
<dbReference type="AlphaFoldDB" id="A0AAD7LXG9"/>